<gene>
    <name evidence="6" type="ORF">DFH94DRAFT_693915</name>
</gene>
<comment type="caution">
    <text evidence="6">The sequence shown here is derived from an EMBL/GenBank/DDBJ whole genome shotgun (WGS) entry which is preliminary data.</text>
</comment>
<dbReference type="PANTHER" id="PTHR10709:SF2">
    <property type="entry name" value="ACTIN-RELATED PROTEIN 2_3 COMPLEX SUBUNIT"/>
    <property type="match status" value="1"/>
</dbReference>
<dbReference type="PANTHER" id="PTHR10709">
    <property type="entry name" value="ACTIN-RELATED PROTEIN 2/3 COMPLEX SUBUNIT 1"/>
    <property type="match status" value="1"/>
</dbReference>
<keyword evidence="5" id="KW-0206">Cytoskeleton</keyword>
<proteinExistence type="predicted"/>
<dbReference type="InterPro" id="IPR036322">
    <property type="entry name" value="WD40_repeat_dom_sf"/>
</dbReference>
<sequence>MRGIFEPLGGWVHSVGFSPSGDVIAFASHDSTINALYPGGPAVYTIRSNSLPYISLTWTSEDTIVAAGHGCQPRQSRPSVRVGHGGFTGSSPVGRLNGIAFKTIRNADPRDLGSSHGEGTPLATDTELFTVHQNTITKIRPYDGALGAVSRVSTCGVDGELVIWSVNAISRLGTKLKALRLG</sequence>
<dbReference type="GO" id="GO:0034314">
    <property type="term" value="P:Arp2/3 complex-mediated actin nucleation"/>
    <property type="evidence" value="ECO:0007669"/>
    <property type="project" value="InterPro"/>
</dbReference>
<keyword evidence="4" id="KW-0677">Repeat</keyword>
<protein>
    <submittedName>
        <fullName evidence="6">Uncharacterized protein</fullName>
    </submittedName>
</protein>
<evidence type="ECO:0000256" key="4">
    <source>
        <dbReference type="ARBA" id="ARBA00022737"/>
    </source>
</evidence>
<keyword evidence="7" id="KW-1185">Reference proteome</keyword>
<dbReference type="EMBL" id="WHVB01000011">
    <property type="protein sequence ID" value="KAF8478540.1"/>
    <property type="molecule type" value="Genomic_DNA"/>
</dbReference>
<evidence type="ECO:0000256" key="2">
    <source>
        <dbReference type="ARBA" id="ARBA00022490"/>
    </source>
</evidence>
<comment type="subcellular location">
    <subcellularLocation>
        <location evidence="1">Cytoplasm</location>
    </subcellularLocation>
</comment>
<dbReference type="Gene3D" id="2.130.10.10">
    <property type="entry name" value="YVTN repeat-like/Quinoprotein amine dehydrogenase"/>
    <property type="match status" value="1"/>
</dbReference>
<dbReference type="GO" id="GO:0051015">
    <property type="term" value="F:actin filament binding"/>
    <property type="evidence" value="ECO:0007669"/>
    <property type="project" value="TreeGrafter"/>
</dbReference>
<dbReference type="Proteomes" id="UP000759537">
    <property type="component" value="Unassembled WGS sequence"/>
</dbReference>
<evidence type="ECO:0000256" key="5">
    <source>
        <dbReference type="ARBA" id="ARBA00023212"/>
    </source>
</evidence>
<dbReference type="GO" id="GO:0005737">
    <property type="term" value="C:cytoplasm"/>
    <property type="evidence" value="ECO:0007669"/>
    <property type="project" value="UniProtKB-SubCell"/>
</dbReference>
<evidence type="ECO:0000313" key="6">
    <source>
        <dbReference type="EMBL" id="KAF8478540.1"/>
    </source>
</evidence>
<dbReference type="SUPFAM" id="SSF50978">
    <property type="entry name" value="WD40 repeat-like"/>
    <property type="match status" value="1"/>
</dbReference>
<evidence type="ECO:0000256" key="3">
    <source>
        <dbReference type="ARBA" id="ARBA00022574"/>
    </source>
</evidence>
<evidence type="ECO:0000256" key="1">
    <source>
        <dbReference type="ARBA" id="ARBA00004496"/>
    </source>
</evidence>
<evidence type="ECO:0000313" key="7">
    <source>
        <dbReference type="Proteomes" id="UP000759537"/>
    </source>
</evidence>
<reference evidence="6" key="1">
    <citation type="submission" date="2019-10" db="EMBL/GenBank/DDBJ databases">
        <authorList>
            <consortium name="DOE Joint Genome Institute"/>
            <person name="Kuo A."/>
            <person name="Miyauchi S."/>
            <person name="Kiss E."/>
            <person name="Drula E."/>
            <person name="Kohler A."/>
            <person name="Sanchez-Garcia M."/>
            <person name="Andreopoulos B."/>
            <person name="Barry K.W."/>
            <person name="Bonito G."/>
            <person name="Buee M."/>
            <person name="Carver A."/>
            <person name="Chen C."/>
            <person name="Cichocki N."/>
            <person name="Clum A."/>
            <person name="Culley D."/>
            <person name="Crous P.W."/>
            <person name="Fauchery L."/>
            <person name="Girlanda M."/>
            <person name="Hayes R."/>
            <person name="Keri Z."/>
            <person name="LaButti K."/>
            <person name="Lipzen A."/>
            <person name="Lombard V."/>
            <person name="Magnuson J."/>
            <person name="Maillard F."/>
            <person name="Morin E."/>
            <person name="Murat C."/>
            <person name="Nolan M."/>
            <person name="Ohm R."/>
            <person name="Pangilinan J."/>
            <person name="Pereira M."/>
            <person name="Perotto S."/>
            <person name="Peter M."/>
            <person name="Riley R."/>
            <person name="Sitrit Y."/>
            <person name="Stielow B."/>
            <person name="Szollosi G."/>
            <person name="Zifcakova L."/>
            <person name="Stursova M."/>
            <person name="Spatafora J.W."/>
            <person name="Tedersoo L."/>
            <person name="Vaario L.-M."/>
            <person name="Yamada A."/>
            <person name="Yan M."/>
            <person name="Wang P."/>
            <person name="Xu J."/>
            <person name="Bruns T."/>
            <person name="Baldrian P."/>
            <person name="Vilgalys R."/>
            <person name="Henrissat B."/>
            <person name="Grigoriev I.V."/>
            <person name="Hibbett D."/>
            <person name="Nagy L.G."/>
            <person name="Martin F.M."/>
        </authorList>
    </citation>
    <scope>NUCLEOTIDE SEQUENCE</scope>
    <source>
        <strain evidence="6">Prilba</strain>
    </source>
</reference>
<dbReference type="GO" id="GO:0005885">
    <property type="term" value="C:Arp2/3 protein complex"/>
    <property type="evidence" value="ECO:0007669"/>
    <property type="project" value="InterPro"/>
</dbReference>
<keyword evidence="3" id="KW-0853">WD repeat</keyword>
<keyword evidence="2" id="KW-0963">Cytoplasm</keyword>
<organism evidence="6 7">
    <name type="scientific">Russula ochroleuca</name>
    <dbReference type="NCBI Taxonomy" id="152965"/>
    <lineage>
        <taxon>Eukaryota</taxon>
        <taxon>Fungi</taxon>
        <taxon>Dikarya</taxon>
        <taxon>Basidiomycota</taxon>
        <taxon>Agaricomycotina</taxon>
        <taxon>Agaricomycetes</taxon>
        <taxon>Russulales</taxon>
        <taxon>Russulaceae</taxon>
        <taxon>Russula</taxon>
    </lineage>
</organism>
<reference evidence="6" key="2">
    <citation type="journal article" date="2020" name="Nat. Commun.">
        <title>Large-scale genome sequencing of mycorrhizal fungi provides insights into the early evolution of symbiotic traits.</title>
        <authorList>
            <person name="Miyauchi S."/>
            <person name="Kiss E."/>
            <person name="Kuo A."/>
            <person name="Drula E."/>
            <person name="Kohler A."/>
            <person name="Sanchez-Garcia M."/>
            <person name="Morin E."/>
            <person name="Andreopoulos B."/>
            <person name="Barry K.W."/>
            <person name="Bonito G."/>
            <person name="Buee M."/>
            <person name="Carver A."/>
            <person name="Chen C."/>
            <person name="Cichocki N."/>
            <person name="Clum A."/>
            <person name="Culley D."/>
            <person name="Crous P.W."/>
            <person name="Fauchery L."/>
            <person name="Girlanda M."/>
            <person name="Hayes R.D."/>
            <person name="Keri Z."/>
            <person name="LaButti K."/>
            <person name="Lipzen A."/>
            <person name="Lombard V."/>
            <person name="Magnuson J."/>
            <person name="Maillard F."/>
            <person name="Murat C."/>
            <person name="Nolan M."/>
            <person name="Ohm R.A."/>
            <person name="Pangilinan J."/>
            <person name="Pereira M.F."/>
            <person name="Perotto S."/>
            <person name="Peter M."/>
            <person name="Pfister S."/>
            <person name="Riley R."/>
            <person name="Sitrit Y."/>
            <person name="Stielow J.B."/>
            <person name="Szollosi G."/>
            <person name="Zifcakova L."/>
            <person name="Stursova M."/>
            <person name="Spatafora J.W."/>
            <person name="Tedersoo L."/>
            <person name="Vaario L.M."/>
            <person name="Yamada A."/>
            <person name="Yan M."/>
            <person name="Wang P."/>
            <person name="Xu J."/>
            <person name="Bruns T."/>
            <person name="Baldrian P."/>
            <person name="Vilgalys R."/>
            <person name="Dunand C."/>
            <person name="Henrissat B."/>
            <person name="Grigoriev I.V."/>
            <person name="Hibbett D."/>
            <person name="Nagy L.G."/>
            <person name="Martin F.M."/>
        </authorList>
    </citation>
    <scope>NUCLEOTIDE SEQUENCE</scope>
    <source>
        <strain evidence="6">Prilba</strain>
    </source>
</reference>
<dbReference type="AlphaFoldDB" id="A0A9P5MTX2"/>
<dbReference type="InterPro" id="IPR017383">
    <property type="entry name" value="ARPC1"/>
</dbReference>
<dbReference type="OrthoDB" id="406844at2759"/>
<dbReference type="InterPro" id="IPR015943">
    <property type="entry name" value="WD40/YVTN_repeat-like_dom_sf"/>
</dbReference>
<name>A0A9P5MTX2_9AGAM</name>
<accession>A0A9P5MTX2</accession>